<dbReference type="RefSeq" id="XP_002288061.1">
    <property type="nucleotide sequence ID" value="XM_002288025.1"/>
</dbReference>
<evidence type="ECO:0000313" key="4">
    <source>
        <dbReference type="EMBL" id="EED95504.1"/>
    </source>
</evidence>
<organism evidence="4 5">
    <name type="scientific">Thalassiosira pseudonana</name>
    <name type="common">Marine diatom</name>
    <name type="synonym">Cyclotella nana</name>
    <dbReference type="NCBI Taxonomy" id="35128"/>
    <lineage>
        <taxon>Eukaryota</taxon>
        <taxon>Sar</taxon>
        <taxon>Stramenopiles</taxon>
        <taxon>Ochrophyta</taxon>
        <taxon>Bacillariophyta</taxon>
        <taxon>Coscinodiscophyceae</taxon>
        <taxon>Thalassiosirophycidae</taxon>
        <taxon>Thalassiosirales</taxon>
        <taxon>Thalassiosiraceae</taxon>
        <taxon>Thalassiosira</taxon>
    </lineage>
</organism>
<dbReference type="EMBL" id="CM000639">
    <property type="protein sequence ID" value="EED95504.1"/>
    <property type="molecule type" value="Genomic_DNA"/>
</dbReference>
<feature type="region of interest" description="Disordered" evidence="2">
    <location>
        <begin position="140"/>
        <end position="179"/>
    </location>
</feature>
<name>B8BVR2_THAPS</name>
<evidence type="ECO:0000256" key="2">
    <source>
        <dbReference type="SAM" id="MobiDB-lite"/>
    </source>
</evidence>
<dbReference type="eggNOG" id="ENOG502SV5Y">
    <property type="taxonomic scope" value="Eukaryota"/>
</dbReference>
<dbReference type="PaxDb" id="35128-Thaps21525"/>
<feature type="region of interest" description="Disordered" evidence="2">
    <location>
        <begin position="64"/>
        <end position="113"/>
    </location>
</feature>
<evidence type="ECO:0000259" key="3">
    <source>
        <dbReference type="Pfam" id="PF23744"/>
    </source>
</evidence>
<dbReference type="HOGENOM" id="CLU_388594_0_0_1"/>
<dbReference type="Proteomes" id="UP000001449">
    <property type="component" value="Chromosome 2"/>
</dbReference>
<feature type="compositionally biased region" description="Basic and acidic residues" evidence="2">
    <location>
        <begin position="407"/>
        <end position="418"/>
    </location>
</feature>
<dbReference type="InterPro" id="IPR016024">
    <property type="entry name" value="ARM-type_fold"/>
</dbReference>
<feature type="compositionally biased region" description="Polar residues" evidence="2">
    <location>
        <begin position="275"/>
        <end position="292"/>
    </location>
</feature>
<feature type="compositionally biased region" description="Basic and acidic residues" evidence="2">
    <location>
        <begin position="96"/>
        <end position="112"/>
    </location>
</feature>
<feature type="compositionally biased region" description="Basic residues" evidence="2">
    <location>
        <begin position="203"/>
        <end position="213"/>
    </location>
</feature>
<dbReference type="GeneID" id="7452900"/>
<accession>B8BVR2</accession>
<evidence type="ECO:0000313" key="5">
    <source>
        <dbReference type="Proteomes" id="UP000001449"/>
    </source>
</evidence>
<dbReference type="InterPro" id="IPR000225">
    <property type="entry name" value="Armadillo"/>
</dbReference>
<feature type="compositionally biased region" description="Basic and acidic residues" evidence="2">
    <location>
        <begin position="226"/>
        <end position="243"/>
    </location>
</feature>
<keyword evidence="5" id="KW-1185">Reference proteome</keyword>
<dbReference type="SUPFAM" id="SSF48371">
    <property type="entry name" value="ARM repeat"/>
    <property type="match status" value="1"/>
</dbReference>
<gene>
    <name evidence="4" type="ORF">THAPSDRAFT_21525</name>
</gene>
<dbReference type="InterPro" id="IPR011989">
    <property type="entry name" value="ARM-like"/>
</dbReference>
<feature type="domain" description="LRRK2 ARM repeat" evidence="3">
    <location>
        <begin position="532"/>
        <end position="665"/>
    </location>
</feature>
<dbReference type="InParanoid" id="B8BVR2"/>
<keyword evidence="1" id="KW-0677">Repeat</keyword>
<evidence type="ECO:0000256" key="1">
    <source>
        <dbReference type="ARBA" id="ARBA00022737"/>
    </source>
</evidence>
<dbReference type="PANTHER" id="PTHR22895:SF0">
    <property type="entry name" value="ARMADILLO REPEAT-CONTAINING PROTEIN 6"/>
    <property type="match status" value="1"/>
</dbReference>
<dbReference type="KEGG" id="tps:THAPSDRAFT_21525"/>
<dbReference type="InterPro" id="IPR056597">
    <property type="entry name" value="ARM_LRRK2"/>
</dbReference>
<dbReference type="Pfam" id="PF23744">
    <property type="entry name" value="ARM_LRRK2"/>
    <property type="match status" value="1"/>
</dbReference>
<feature type="region of interest" description="Disordered" evidence="2">
    <location>
        <begin position="203"/>
        <end position="301"/>
    </location>
</feature>
<sequence>MEFNSSGQVKSVEQIRQDRLRNGYCETCRIDPIQRFEIRRRMGGVIRERVALTRPGRVYNGICLKCHPDQDPDTTTRQSGERTRRHHHHHRRHKRHEDDHQAPRGDNRRDAFENDPWLRASSVPSLSGEGVAVNNQLTRQGAHRDLRSSLPPNAELGLGRMTLGREDSNPDDITSYDDGNGMVKEVVVNCFGEEVVVEKPRRRVERRRMRHSHRAQDEDQNQGRDQWADDRYGSPTIPRREQVRAPSPPPNVTPKRQEYTYSQPRSPVPSRYFDRQQSSSSFEDQKMPSNPSYKREEDMNRNKNLADVTDDEPMDTLAMLIAQHCALNPQATTKFVPGSAAIMPNSELVLDDLEDDPSVLTMPTVFKDDGSLMEKSVPRLQHTGESLSIISEASSREVSRTNRRSVASHEIREPDMRPQDYLQSSAPDIATLREVVSDCIQANSDGGAIDVVTQALIHDNSTSMSVDLALYCLTTLWVLARKSDANKRKIIMEDATFDAIIEAMQIHAESSAEIQTRACGVLWSLSMDENDRKNIAQLGGCQAILHAMLVFMEEESVQVMALGALKVLSFDSTGKGKLRLQDASVVVADSMEKHMNNPTVQSEGCAIICNLAMESNQTVQRVNEKEIAAIVSAILAHPDSLDVHEGACFALMNLASSAANVEVIRKNGNVQLALDFAFQQHPDAVGKDIQTLLSRLRFSTPSLPEDGAAFP</sequence>
<feature type="region of interest" description="Disordered" evidence="2">
    <location>
        <begin position="392"/>
        <end position="421"/>
    </location>
</feature>
<reference evidence="4 5" key="1">
    <citation type="journal article" date="2004" name="Science">
        <title>The genome of the diatom Thalassiosira pseudonana: ecology, evolution, and metabolism.</title>
        <authorList>
            <person name="Armbrust E.V."/>
            <person name="Berges J.A."/>
            <person name="Bowler C."/>
            <person name="Green B.R."/>
            <person name="Martinez D."/>
            <person name="Putnam N.H."/>
            <person name="Zhou S."/>
            <person name="Allen A.E."/>
            <person name="Apt K.E."/>
            <person name="Bechner M."/>
            <person name="Brzezinski M.A."/>
            <person name="Chaal B.K."/>
            <person name="Chiovitti A."/>
            <person name="Davis A.K."/>
            <person name="Demarest M.S."/>
            <person name="Detter J.C."/>
            <person name="Glavina T."/>
            <person name="Goodstein D."/>
            <person name="Hadi M.Z."/>
            <person name="Hellsten U."/>
            <person name="Hildebrand M."/>
            <person name="Jenkins B.D."/>
            <person name="Jurka J."/>
            <person name="Kapitonov V.V."/>
            <person name="Kroger N."/>
            <person name="Lau W.W."/>
            <person name="Lane T.W."/>
            <person name="Larimer F.W."/>
            <person name="Lippmeier J.C."/>
            <person name="Lucas S."/>
            <person name="Medina M."/>
            <person name="Montsant A."/>
            <person name="Obornik M."/>
            <person name="Parker M.S."/>
            <person name="Palenik B."/>
            <person name="Pazour G.J."/>
            <person name="Richardson P.M."/>
            <person name="Rynearson T.A."/>
            <person name="Saito M.A."/>
            <person name="Schwartz D.C."/>
            <person name="Thamatrakoln K."/>
            <person name="Valentin K."/>
            <person name="Vardi A."/>
            <person name="Wilkerson F.P."/>
            <person name="Rokhsar D.S."/>
        </authorList>
    </citation>
    <scope>NUCLEOTIDE SEQUENCE [LARGE SCALE GENOMIC DNA]</scope>
    <source>
        <strain evidence="4 5">CCMP1335</strain>
    </source>
</reference>
<dbReference type="Gene3D" id="1.25.10.10">
    <property type="entry name" value="Leucine-rich Repeat Variant"/>
    <property type="match status" value="1"/>
</dbReference>
<dbReference type="PANTHER" id="PTHR22895">
    <property type="entry name" value="ARMADILLO REPEAT-CONTAINING PROTEIN 6"/>
    <property type="match status" value="1"/>
</dbReference>
<proteinExistence type="predicted"/>
<feature type="compositionally biased region" description="Basic residues" evidence="2">
    <location>
        <begin position="83"/>
        <end position="95"/>
    </location>
</feature>
<protein>
    <recommendedName>
        <fullName evidence="3">LRRK2 ARM repeat domain-containing protein</fullName>
    </recommendedName>
</protein>
<dbReference type="SMART" id="SM00185">
    <property type="entry name" value="ARM"/>
    <property type="match status" value="4"/>
</dbReference>
<reference evidence="4 5" key="2">
    <citation type="journal article" date="2008" name="Nature">
        <title>The Phaeodactylum genome reveals the evolutionary history of diatom genomes.</title>
        <authorList>
            <person name="Bowler C."/>
            <person name="Allen A.E."/>
            <person name="Badger J.H."/>
            <person name="Grimwood J."/>
            <person name="Jabbari K."/>
            <person name="Kuo A."/>
            <person name="Maheswari U."/>
            <person name="Martens C."/>
            <person name="Maumus F."/>
            <person name="Otillar R.P."/>
            <person name="Rayko E."/>
            <person name="Salamov A."/>
            <person name="Vandepoele K."/>
            <person name="Beszteri B."/>
            <person name="Gruber A."/>
            <person name="Heijde M."/>
            <person name="Katinka M."/>
            <person name="Mock T."/>
            <person name="Valentin K."/>
            <person name="Verret F."/>
            <person name="Berges J.A."/>
            <person name="Brownlee C."/>
            <person name="Cadoret J.P."/>
            <person name="Chiovitti A."/>
            <person name="Choi C.J."/>
            <person name="Coesel S."/>
            <person name="De Martino A."/>
            <person name="Detter J.C."/>
            <person name="Durkin C."/>
            <person name="Falciatore A."/>
            <person name="Fournet J."/>
            <person name="Haruta M."/>
            <person name="Huysman M.J."/>
            <person name="Jenkins B.D."/>
            <person name="Jiroutova K."/>
            <person name="Jorgensen R.E."/>
            <person name="Joubert Y."/>
            <person name="Kaplan A."/>
            <person name="Kroger N."/>
            <person name="Kroth P.G."/>
            <person name="La Roche J."/>
            <person name="Lindquist E."/>
            <person name="Lommer M."/>
            <person name="Martin-Jezequel V."/>
            <person name="Lopez P.J."/>
            <person name="Lucas S."/>
            <person name="Mangogna M."/>
            <person name="McGinnis K."/>
            <person name="Medlin L.K."/>
            <person name="Montsant A."/>
            <person name="Oudot-Le Secq M.P."/>
            <person name="Napoli C."/>
            <person name="Obornik M."/>
            <person name="Parker M.S."/>
            <person name="Petit J.L."/>
            <person name="Porcel B.M."/>
            <person name="Poulsen N."/>
            <person name="Robison M."/>
            <person name="Rychlewski L."/>
            <person name="Rynearson T.A."/>
            <person name="Schmutz J."/>
            <person name="Shapiro H."/>
            <person name="Siaut M."/>
            <person name="Stanley M."/>
            <person name="Sussman M.R."/>
            <person name="Taylor A.R."/>
            <person name="Vardi A."/>
            <person name="von Dassow P."/>
            <person name="Vyverman W."/>
            <person name="Willis A."/>
            <person name="Wyrwicz L.S."/>
            <person name="Rokhsar D.S."/>
            <person name="Weissenbach J."/>
            <person name="Armbrust E.V."/>
            <person name="Green B.R."/>
            <person name="Van de Peer Y."/>
            <person name="Grigoriev I.V."/>
        </authorList>
    </citation>
    <scope>NUCLEOTIDE SEQUENCE [LARGE SCALE GENOMIC DNA]</scope>
    <source>
        <strain evidence="4 5">CCMP1335</strain>
    </source>
</reference>
<dbReference type="AlphaFoldDB" id="B8BVR2"/>